<dbReference type="OrthoDB" id="1493636at2"/>
<dbReference type="RefSeq" id="WP_122634754.1">
    <property type="nucleotide sequence ID" value="NZ_QWIU01000001.1"/>
</dbReference>
<comment type="caution">
    <text evidence="6">The sequence shown here is derived from an EMBL/GenBank/DDBJ whole genome shotgun (WGS) entry which is preliminary data.</text>
</comment>
<dbReference type="SUPFAM" id="SSF56349">
    <property type="entry name" value="DNA breaking-rejoining enzymes"/>
    <property type="match status" value="1"/>
</dbReference>
<keyword evidence="2" id="KW-0233">DNA recombination</keyword>
<dbReference type="InterPro" id="IPR010998">
    <property type="entry name" value="Integrase_recombinase_N"/>
</dbReference>
<dbReference type="InterPro" id="IPR002104">
    <property type="entry name" value="Integrase_catalytic"/>
</dbReference>
<dbReference type="AlphaFoldDB" id="A0A3M7TN10"/>
<dbReference type="InterPro" id="IPR013762">
    <property type="entry name" value="Integrase-like_cat_sf"/>
</dbReference>
<keyword evidence="1" id="KW-0238">DNA-binding</keyword>
<feature type="coiled-coil region" evidence="3">
    <location>
        <begin position="195"/>
        <end position="222"/>
    </location>
</feature>
<reference evidence="6 7" key="1">
    <citation type="submission" date="2018-08" db="EMBL/GenBank/DDBJ databases">
        <title>Chryseobacterium nematophagum: a novel matrix digesting pathogen of nematodes.</title>
        <authorList>
            <person name="Page A."/>
            <person name="Roberts M."/>
            <person name="Felix M.-A."/>
            <person name="Weir W."/>
        </authorList>
    </citation>
    <scope>NUCLEOTIDE SEQUENCE [LARGE SCALE GENOMIC DNA]</scope>
    <source>
        <strain evidence="6 7">JUb129</strain>
    </source>
</reference>
<evidence type="ECO:0000313" key="7">
    <source>
        <dbReference type="Proteomes" id="UP000278775"/>
    </source>
</evidence>
<protein>
    <submittedName>
        <fullName evidence="6">Integrase</fullName>
    </submittedName>
</protein>
<sequence>MTFTFFLPQSGTLKNIHLTIRTSWGNHQSFAFKTPLRISLDQWDIHKQRPVNIYLKKYKKINTILDQLKVKVTDYIKKRVEEGKTISQRELSKKVHKICIENTTPHAENSLLHYMHYYIHSRKEMICHSTYKRYKVFYRLIERFEGFLMKRLEIDKINSTFINDFIIFGQKEEYSENTIYRSIHFVKTILNFAEKRGVTTRVRELEIRREKQQRNIITLSEEEIIRIKNTKIPQALQAAKEWLLISCYTGQRFSDFIQFDTKDITTIGGKQCISFIQQKTQKKILLPLHPTVLNTLKANNNSFPNIMDIQQYNKAIKEIAGMAGLNESLRVRKRMGYRSREIEIEKWEAISSHIGRRSFASNFYGKIPTPLLMQATGHGSEQIFLQYINPINKQRIIRLSDYFDKVYRERNRKSYVQKIKQEHLSEKKHKKEECRSI</sequence>
<dbReference type="Gene3D" id="1.10.443.10">
    <property type="entry name" value="Intergrase catalytic core"/>
    <property type="match status" value="1"/>
</dbReference>
<dbReference type="GO" id="GO:0006310">
    <property type="term" value="P:DNA recombination"/>
    <property type="evidence" value="ECO:0007669"/>
    <property type="project" value="UniProtKB-KW"/>
</dbReference>
<feature type="domain" description="Phage integrase SAM-like" evidence="5">
    <location>
        <begin position="110"/>
        <end position="200"/>
    </location>
</feature>
<evidence type="ECO:0000256" key="1">
    <source>
        <dbReference type="ARBA" id="ARBA00023125"/>
    </source>
</evidence>
<organism evidence="6 7">
    <name type="scientific">Chryseobacterium nematophagum</name>
    <dbReference type="NCBI Taxonomy" id="2305228"/>
    <lineage>
        <taxon>Bacteria</taxon>
        <taxon>Pseudomonadati</taxon>
        <taxon>Bacteroidota</taxon>
        <taxon>Flavobacteriia</taxon>
        <taxon>Flavobacteriales</taxon>
        <taxon>Weeksellaceae</taxon>
        <taxon>Chryseobacterium group</taxon>
        <taxon>Chryseobacterium</taxon>
    </lineage>
</organism>
<gene>
    <name evidence="6" type="ORF">D1631_00400</name>
</gene>
<dbReference type="InterPro" id="IPR011010">
    <property type="entry name" value="DNA_brk_join_enz"/>
</dbReference>
<feature type="domain" description="Tyr recombinase" evidence="4">
    <location>
        <begin position="238"/>
        <end position="389"/>
    </location>
</feature>
<evidence type="ECO:0000256" key="2">
    <source>
        <dbReference type="ARBA" id="ARBA00023172"/>
    </source>
</evidence>
<dbReference type="EMBL" id="QWIU01000001">
    <property type="protein sequence ID" value="RNA63999.1"/>
    <property type="molecule type" value="Genomic_DNA"/>
</dbReference>
<evidence type="ECO:0000259" key="4">
    <source>
        <dbReference type="Pfam" id="PF00589"/>
    </source>
</evidence>
<dbReference type="Gene3D" id="1.10.150.130">
    <property type="match status" value="1"/>
</dbReference>
<proteinExistence type="predicted"/>
<evidence type="ECO:0000256" key="3">
    <source>
        <dbReference type="SAM" id="Coils"/>
    </source>
</evidence>
<dbReference type="InterPro" id="IPR025269">
    <property type="entry name" value="SAM-like_dom"/>
</dbReference>
<dbReference type="Pfam" id="PF13102">
    <property type="entry name" value="Phage_int_SAM_5"/>
    <property type="match status" value="1"/>
</dbReference>
<name>A0A3M7TN10_9FLAO</name>
<accession>A0A3M7TN10</accession>
<dbReference type="GO" id="GO:0003677">
    <property type="term" value="F:DNA binding"/>
    <property type="evidence" value="ECO:0007669"/>
    <property type="project" value="UniProtKB-KW"/>
</dbReference>
<dbReference type="Pfam" id="PF00589">
    <property type="entry name" value="Phage_integrase"/>
    <property type="match status" value="1"/>
</dbReference>
<keyword evidence="3" id="KW-0175">Coiled coil</keyword>
<dbReference type="GO" id="GO:0015074">
    <property type="term" value="P:DNA integration"/>
    <property type="evidence" value="ECO:0007669"/>
    <property type="project" value="InterPro"/>
</dbReference>
<dbReference type="Proteomes" id="UP000278775">
    <property type="component" value="Unassembled WGS sequence"/>
</dbReference>
<evidence type="ECO:0000313" key="6">
    <source>
        <dbReference type="EMBL" id="RNA63999.1"/>
    </source>
</evidence>
<evidence type="ECO:0000259" key="5">
    <source>
        <dbReference type="Pfam" id="PF13102"/>
    </source>
</evidence>